<evidence type="ECO:0000259" key="6">
    <source>
        <dbReference type="PROSITE" id="PS50850"/>
    </source>
</evidence>
<feature type="transmembrane region" description="Helical" evidence="5">
    <location>
        <begin position="455"/>
        <end position="476"/>
    </location>
</feature>
<dbReference type="InterPro" id="IPR020846">
    <property type="entry name" value="MFS_dom"/>
</dbReference>
<feature type="transmembrane region" description="Helical" evidence="5">
    <location>
        <begin position="143"/>
        <end position="165"/>
    </location>
</feature>
<dbReference type="InterPro" id="IPR036259">
    <property type="entry name" value="MFS_trans_sf"/>
</dbReference>
<proteinExistence type="predicted"/>
<dbReference type="Proteomes" id="UP000316541">
    <property type="component" value="Unassembled WGS sequence"/>
</dbReference>
<feature type="transmembrane region" description="Helical" evidence="5">
    <location>
        <begin position="86"/>
        <end position="103"/>
    </location>
</feature>
<comment type="caution">
    <text evidence="7">The sequence shown here is derived from an EMBL/GenBank/DDBJ whole genome shotgun (WGS) entry which is preliminary data.</text>
</comment>
<protein>
    <submittedName>
        <fullName evidence="7">MFS transporter</fullName>
    </submittedName>
</protein>
<feature type="transmembrane region" description="Helical" evidence="5">
    <location>
        <begin position="177"/>
        <end position="196"/>
    </location>
</feature>
<dbReference type="SUPFAM" id="SSF103473">
    <property type="entry name" value="MFS general substrate transporter"/>
    <property type="match status" value="1"/>
</dbReference>
<reference evidence="7 8" key="1">
    <citation type="submission" date="2019-07" db="EMBL/GenBank/DDBJ databases">
        <title>Microbispora hainanensis DSM 45428.</title>
        <authorList>
            <person name="Thawai C."/>
        </authorList>
    </citation>
    <scope>NUCLEOTIDE SEQUENCE [LARGE SCALE GENOMIC DNA]</scope>
    <source>
        <strain evidence="7 8">DSM 45428</strain>
    </source>
</reference>
<evidence type="ECO:0000313" key="8">
    <source>
        <dbReference type="Proteomes" id="UP000316541"/>
    </source>
</evidence>
<feature type="transmembrane region" description="Helical" evidence="5">
    <location>
        <begin position="372"/>
        <end position="401"/>
    </location>
</feature>
<feature type="transmembrane region" description="Helical" evidence="5">
    <location>
        <begin position="208"/>
        <end position="225"/>
    </location>
</feature>
<evidence type="ECO:0000256" key="2">
    <source>
        <dbReference type="ARBA" id="ARBA00022692"/>
    </source>
</evidence>
<dbReference type="PROSITE" id="PS50850">
    <property type="entry name" value="MFS"/>
    <property type="match status" value="1"/>
</dbReference>
<feature type="transmembrane region" description="Helical" evidence="5">
    <location>
        <begin position="55"/>
        <end position="74"/>
    </location>
</feature>
<dbReference type="GO" id="GO:0022857">
    <property type="term" value="F:transmembrane transporter activity"/>
    <property type="evidence" value="ECO:0007669"/>
    <property type="project" value="InterPro"/>
</dbReference>
<dbReference type="PANTHER" id="PTHR42718:SF49">
    <property type="entry name" value="EXPORT PROTEIN"/>
    <property type="match status" value="1"/>
</dbReference>
<feature type="transmembrane region" description="Helical" evidence="5">
    <location>
        <begin position="413"/>
        <end position="435"/>
    </location>
</feature>
<dbReference type="InterPro" id="IPR011701">
    <property type="entry name" value="MFS"/>
</dbReference>
<dbReference type="RefSeq" id="WP_142615882.1">
    <property type="nucleotide sequence ID" value="NZ_VIRM01000001.1"/>
</dbReference>
<feature type="transmembrane region" description="Helical" evidence="5">
    <location>
        <begin position="319"/>
        <end position="340"/>
    </location>
</feature>
<evidence type="ECO:0000256" key="5">
    <source>
        <dbReference type="SAM" id="Phobius"/>
    </source>
</evidence>
<feature type="transmembrane region" description="Helical" evidence="5">
    <location>
        <begin position="274"/>
        <end position="299"/>
    </location>
</feature>
<sequence>MLMTRIDTTASAGRRSGRLLVPVLGLGAMVVSMMQTLTVPILGVVQRDLHTTTTAASWLTTATLLSAAVCTPLLGRYGDQHGARRTLIGVLGLTLAGSALGATTHALPWLIAARALQGASTAIFPLAQSVIRDELPRDRLPGATALLSGTLAVGNAVALVGAGLLTRGAAPDFHPVFWLSAGVSALTLAAVAAVVPRPRVRPGGRTDWPGAIALAVMLTLLLLPLSQGVRWGWSSAPTLGCFAAAVAMAAVWARRERRAAEPLVDMRMLALRPVLLANLAGFLVGFAMFSQFLGVSALVQLPAPPDGYGFGATVLETSVVYLMPPAVVSLAAARVAGAMVRVIGAHATLAVGAACGAAGFTVLAAARGSAVVVITAAVLVGVAVSFGFATLPAVLAGAVPANGTGIANGINSVARSVGSSVASALAATLLTVQPAGHLATRAASLPAEGRFTACFALGGGAFVLVVLIALTGITSVRPRHDT</sequence>
<dbReference type="Gene3D" id="1.20.1250.20">
    <property type="entry name" value="MFS general substrate transporter like domains"/>
    <property type="match status" value="1"/>
</dbReference>
<dbReference type="AlphaFoldDB" id="A0A544Z5A7"/>
<comment type="subcellular location">
    <subcellularLocation>
        <location evidence="1">Cell membrane</location>
        <topology evidence="1">Multi-pass membrane protein</topology>
    </subcellularLocation>
</comment>
<evidence type="ECO:0000256" key="3">
    <source>
        <dbReference type="ARBA" id="ARBA00022989"/>
    </source>
</evidence>
<name>A0A544Z5A7_9ACTN</name>
<feature type="transmembrane region" description="Helical" evidence="5">
    <location>
        <begin position="347"/>
        <end position="366"/>
    </location>
</feature>
<evidence type="ECO:0000313" key="7">
    <source>
        <dbReference type="EMBL" id="TQS24168.1"/>
    </source>
</evidence>
<accession>A0A544Z5A7</accession>
<keyword evidence="4 5" id="KW-0472">Membrane</keyword>
<evidence type="ECO:0000256" key="4">
    <source>
        <dbReference type="ARBA" id="ARBA00023136"/>
    </source>
</evidence>
<dbReference type="EMBL" id="VIRM01000001">
    <property type="protein sequence ID" value="TQS24168.1"/>
    <property type="molecule type" value="Genomic_DNA"/>
</dbReference>
<organism evidence="7 8">
    <name type="scientific">Microbispora hainanensis</name>
    <dbReference type="NCBI Taxonomy" id="568844"/>
    <lineage>
        <taxon>Bacteria</taxon>
        <taxon>Bacillati</taxon>
        <taxon>Actinomycetota</taxon>
        <taxon>Actinomycetes</taxon>
        <taxon>Streptosporangiales</taxon>
        <taxon>Streptosporangiaceae</taxon>
        <taxon>Microbispora</taxon>
    </lineage>
</organism>
<keyword evidence="3 5" id="KW-1133">Transmembrane helix</keyword>
<dbReference type="PANTHER" id="PTHR42718">
    <property type="entry name" value="MAJOR FACILITATOR SUPERFAMILY MULTIDRUG TRANSPORTER MFSC"/>
    <property type="match status" value="1"/>
</dbReference>
<dbReference type="GO" id="GO:0005886">
    <property type="term" value="C:plasma membrane"/>
    <property type="evidence" value="ECO:0007669"/>
    <property type="project" value="UniProtKB-SubCell"/>
</dbReference>
<feature type="transmembrane region" description="Helical" evidence="5">
    <location>
        <begin position="109"/>
        <end position="131"/>
    </location>
</feature>
<feature type="domain" description="Major facilitator superfamily (MFS) profile" evidence="6">
    <location>
        <begin position="20"/>
        <end position="477"/>
    </location>
</feature>
<keyword evidence="2 5" id="KW-0812">Transmembrane</keyword>
<dbReference type="Pfam" id="PF07690">
    <property type="entry name" value="MFS_1"/>
    <property type="match status" value="1"/>
</dbReference>
<feature type="transmembrane region" description="Helical" evidence="5">
    <location>
        <begin position="20"/>
        <end position="43"/>
    </location>
</feature>
<gene>
    <name evidence="7" type="ORF">FLX08_00160</name>
</gene>
<feature type="transmembrane region" description="Helical" evidence="5">
    <location>
        <begin position="231"/>
        <end position="253"/>
    </location>
</feature>
<evidence type="ECO:0000256" key="1">
    <source>
        <dbReference type="ARBA" id="ARBA00004651"/>
    </source>
</evidence>